<dbReference type="OrthoDB" id="6079986at2"/>
<comment type="caution">
    <text evidence="6">Lacks conserved residue(s) required for the propagation of feature annotation.</text>
</comment>
<dbReference type="AlphaFoldDB" id="A0A1I6JAP8"/>
<evidence type="ECO:0000256" key="4">
    <source>
        <dbReference type="ARBA" id="ARBA00022989"/>
    </source>
</evidence>
<feature type="transmembrane region" description="Helical" evidence="6">
    <location>
        <begin position="200"/>
        <end position="221"/>
    </location>
</feature>
<dbReference type="Pfam" id="PF02104">
    <property type="entry name" value="SURF1"/>
    <property type="match status" value="1"/>
</dbReference>
<dbReference type="PANTHER" id="PTHR23427:SF2">
    <property type="entry name" value="SURFEIT LOCUS PROTEIN 1"/>
    <property type="match status" value="1"/>
</dbReference>
<protein>
    <recommendedName>
        <fullName evidence="6">SURF1-like protein</fullName>
    </recommendedName>
</protein>
<evidence type="ECO:0000256" key="6">
    <source>
        <dbReference type="RuleBase" id="RU363076"/>
    </source>
</evidence>
<evidence type="ECO:0000313" key="8">
    <source>
        <dbReference type="Proteomes" id="UP000198824"/>
    </source>
</evidence>
<keyword evidence="6" id="KW-1003">Cell membrane</keyword>
<dbReference type="InterPro" id="IPR002994">
    <property type="entry name" value="Surf1/Shy1"/>
</dbReference>
<dbReference type="InterPro" id="IPR045214">
    <property type="entry name" value="Surf1/Surf4"/>
</dbReference>
<comment type="subcellular location">
    <subcellularLocation>
        <location evidence="6">Cell membrane</location>
        <topology evidence="6">Multi-pass membrane protein</topology>
    </subcellularLocation>
    <subcellularLocation>
        <location evidence="1">Membrane</location>
    </subcellularLocation>
</comment>
<gene>
    <name evidence="7" type="ORF">SAMN05192580_0037</name>
</gene>
<name>A0A1I6JAP8_9SPHN</name>
<keyword evidence="4 6" id="KW-1133">Transmembrane helix</keyword>
<keyword evidence="3 6" id="KW-0812">Transmembrane</keyword>
<dbReference type="Proteomes" id="UP000198824">
    <property type="component" value="Unassembled WGS sequence"/>
</dbReference>
<dbReference type="STRING" id="1166337.SAMN05192580_0037"/>
<proteinExistence type="inferred from homology"/>
<keyword evidence="8" id="KW-1185">Reference proteome</keyword>
<evidence type="ECO:0000256" key="3">
    <source>
        <dbReference type="ARBA" id="ARBA00022692"/>
    </source>
</evidence>
<evidence type="ECO:0000256" key="2">
    <source>
        <dbReference type="ARBA" id="ARBA00007165"/>
    </source>
</evidence>
<accession>A0A1I6JAP8</accession>
<dbReference type="PANTHER" id="PTHR23427">
    <property type="entry name" value="SURFEIT LOCUS PROTEIN"/>
    <property type="match status" value="1"/>
</dbReference>
<dbReference type="EMBL" id="FOZG01000001">
    <property type="protein sequence ID" value="SFR76014.1"/>
    <property type="molecule type" value="Genomic_DNA"/>
</dbReference>
<dbReference type="PROSITE" id="PS50895">
    <property type="entry name" value="SURF1"/>
    <property type="match status" value="1"/>
</dbReference>
<evidence type="ECO:0000256" key="5">
    <source>
        <dbReference type="ARBA" id="ARBA00023136"/>
    </source>
</evidence>
<dbReference type="RefSeq" id="WP_093309177.1">
    <property type="nucleotide sequence ID" value="NZ_FOZG01000001.1"/>
</dbReference>
<organism evidence="7 8">
    <name type="scientific">Sphingomonas jatrophae</name>
    <dbReference type="NCBI Taxonomy" id="1166337"/>
    <lineage>
        <taxon>Bacteria</taxon>
        <taxon>Pseudomonadati</taxon>
        <taxon>Pseudomonadota</taxon>
        <taxon>Alphaproteobacteria</taxon>
        <taxon>Sphingomonadales</taxon>
        <taxon>Sphingomonadaceae</taxon>
        <taxon>Sphingomonas</taxon>
    </lineage>
</organism>
<evidence type="ECO:0000256" key="1">
    <source>
        <dbReference type="ARBA" id="ARBA00004370"/>
    </source>
</evidence>
<dbReference type="GO" id="GO:0005886">
    <property type="term" value="C:plasma membrane"/>
    <property type="evidence" value="ECO:0007669"/>
    <property type="project" value="UniProtKB-SubCell"/>
</dbReference>
<keyword evidence="5 6" id="KW-0472">Membrane</keyword>
<sequence>MRRGRLLLAACAALAALVLAGLGVWQIERRAWKLALIERVDARIAAPARPLPPPAAWPALAQDGAYLRVRLAGVWKPVRPALVKAVTDLGGGWWVMSPLQTATGVVLVNRGFVPDALKGSIAPVSGPAEIEGLLRLDEPGGGFLRRNDPAADRWFSRDVRAIAHARGVRDPAPFFIDAKAEGPGWPRGGLTVVRFRNAHLVYALTWFALAGIAAVFAWAVARRPRGAQDGRR</sequence>
<comment type="similarity">
    <text evidence="2 6">Belongs to the SURF1 family.</text>
</comment>
<reference evidence="7 8" key="1">
    <citation type="submission" date="2016-10" db="EMBL/GenBank/DDBJ databases">
        <authorList>
            <person name="de Groot N.N."/>
        </authorList>
    </citation>
    <scope>NUCLEOTIDE SEQUENCE [LARGE SCALE GENOMIC DNA]</scope>
    <source>
        <strain evidence="7 8">S5-249</strain>
    </source>
</reference>
<evidence type="ECO:0000313" key="7">
    <source>
        <dbReference type="EMBL" id="SFR76014.1"/>
    </source>
</evidence>
<dbReference type="CDD" id="cd06662">
    <property type="entry name" value="SURF1"/>
    <property type="match status" value="1"/>
</dbReference>